<proteinExistence type="predicted"/>
<gene>
    <name evidence="1" type="ORF">QTP70_034159</name>
</gene>
<dbReference type="InterPro" id="IPR008042">
    <property type="entry name" value="Retrotrans_Pao"/>
</dbReference>
<dbReference type="EMBL" id="JAUCMX010000018">
    <property type="protein sequence ID" value="KAK3518242.1"/>
    <property type="molecule type" value="Genomic_DNA"/>
</dbReference>
<protein>
    <submittedName>
        <fullName evidence="1">Uncharacterized protein</fullName>
    </submittedName>
</protein>
<sequence length="337" mass="39081">MKTLTLEIEGINRLATPLLRRKDMPLLNAPKESVLPTLRSVERRLLKDPIKAEVYKEEMRKLLETGAVREVVGSIPESPECWYIPHHIVSHNGKFCIVFNCSHQYQGQSLNQYLLPGPTLSASLLGVLIRFREHPVAVSGDIKAMFHQVRLLPEDRPLLRFLWRDLKMDEVPKILEWQEKSDIPESTLGLSWNWQMDTLSYQHQPVVYETPTLKNIYKVLATQYDPLGWLLPFTTRAKVIVKQLWNKQRGWDDPNLPPELLQSWNAWEEELQYLPCITFPRPYVPVEVGMDGATHEVHIFSDASEQAYEAVAYLRTTDQEGRIYLSFILARSRVTPK</sequence>
<organism evidence="1 2">
    <name type="scientific">Hemibagrus guttatus</name>
    <dbReference type="NCBI Taxonomy" id="175788"/>
    <lineage>
        <taxon>Eukaryota</taxon>
        <taxon>Metazoa</taxon>
        <taxon>Chordata</taxon>
        <taxon>Craniata</taxon>
        <taxon>Vertebrata</taxon>
        <taxon>Euteleostomi</taxon>
        <taxon>Actinopterygii</taxon>
        <taxon>Neopterygii</taxon>
        <taxon>Teleostei</taxon>
        <taxon>Ostariophysi</taxon>
        <taxon>Siluriformes</taxon>
        <taxon>Bagridae</taxon>
        <taxon>Hemibagrus</taxon>
    </lineage>
</organism>
<dbReference type="Pfam" id="PF05380">
    <property type="entry name" value="Peptidase_A17"/>
    <property type="match status" value="1"/>
</dbReference>
<evidence type="ECO:0000313" key="1">
    <source>
        <dbReference type="EMBL" id="KAK3518242.1"/>
    </source>
</evidence>
<reference evidence="1" key="1">
    <citation type="submission" date="2023-06" db="EMBL/GenBank/DDBJ databases">
        <title>Male Hemibagrus guttatus genome.</title>
        <authorList>
            <person name="Bian C."/>
        </authorList>
    </citation>
    <scope>NUCLEOTIDE SEQUENCE</scope>
    <source>
        <strain evidence="1">Male_cb2023</strain>
        <tissue evidence="1">Muscle</tissue>
    </source>
</reference>
<dbReference type="PANTHER" id="PTHR47331">
    <property type="entry name" value="PHD-TYPE DOMAIN-CONTAINING PROTEIN"/>
    <property type="match status" value="1"/>
</dbReference>
<keyword evidence="2" id="KW-1185">Reference proteome</keyword>
<dbReference type="PANTHER" id="PTHR47331:SF5">
    <property type="entry name" value="RIBONUCLEASE H"/>
    <property type="match status" value="1"/>
</dbReference>
<dbReference type="AlphaFoldDB" id="A0AAE0UUR0"/>
<dbReference type="SUPFAM" id="SSF56672">
    <property type="entry name" value="DNA/RNA polymerases"/>
    <property type="match status" value="1"/>
</dbReference>
<comment type="caution">
    <text evidence="1">The sequence shown here is derived from an EMBL/GenBank/DDBJ whole genome shotgun (WGS) entry which is preliminary data.</text>
</comment>
<dbReference type="Proteomes" id="UP001274896">
    <property type="component" value="Unassembled WGS sequence"/>
</dbReference>
<dbReference type="InterPro" id="IPR043502">
    <property type="entry name" value="DNA/RNA_pol_sf"/>
</dbReference>
<name>A0AAE0UUR0_9TELE</name>
<accession>A0AAE0UUR0</accession>
<evidence type="ECO:0000313" key="2">
    <source>
        <dbReference type="Proteomes" id="UP001274896"/>
    </source>
</evidence>